<dbReference type="EMBL" id="DS114464">
    <property type="protein sequence ID" value="EAX87372.1"/>
    <property type="molecule type" value="Genomic_DNA"/>
</dbReference>
<evidence type="ECO:0000313" key="1">
    <source>
        <dbReference type="EMBL" id="EAX87372.1"/>
    </source>
</evidence>
<dbReference type="VEuPathDB" id="TrichDB:TVAGG3_0128920"/>
<dbReference type="InParanoid" id="A2G642"/>
<organism evidence="1 2">
    <name type="scientific">Trichomonas vaginalis (strain ATCC PRA-98 / G3)</name>
    <dbReference type="NCBI Taxonomy" id="412133"/>
    <lineage>
        <taxon>Eukaryota</taxon>
        <taxon>Metamonada</taxon>
        <taxon>Parabasalia</taxon>
        <taxon>Trichomonadida</taxon>
        <taxon>Trichomonadidae</taxon>
        <taxon>Trichomonas</taxon>
    </lineage>
</organism>
<dbReference type="VEuPathDB" id="TrichDB:TVAG_327690"/>
<keyword evidence="2" id="KW-1185">Reference proteome</keyword>
<evidence type="ECO:0000313" key="2">
    <source>
        <dbReference type="Proteomes" id="UP000001542"/>
    </source>
</evidence>
<accession>A2G642</accession>
<dbReference type="AlphaFoldDB" id="A2G642"/>
<proteinExistence type="predicted"/>
<sequence>MPNAFDVAAILNRARAFQMHNVSIWLKTLELGAADAAMVVEVANIKAAYDIGDYIDDCSSLGKMKDRYAIALFSMPVFNALLRKKNYKEALFAAVFAFWFESIRNEKIESLVIPSLE</sequence>
<gene>
    <name evidence="1" type="ORF">TVAG_327690</name>
</gene>
<reference evidence="1" key="1">
    <citation type="submission" date="2006-10" db="EMBL/GenBank/DDBJ databases">
        <authorList>
            <person name="Amadeo P."/>
            <person name="Zhao Q."/>
            <person name="Wortman J."/>
            <person name="Fraser-Liggett C."/>
            <person name="Carlton J."/>
        </authorList>
    </citation>
    <scope>NUCLEOTIDE SEQUENCE</scope>
    <source>
        <strain evidence="1">G3</strain>
    </source>
</reference>
<reference evidence="1" key="2">
    <citation type="journal article" date="2007" name="Science">
        <title>Draft genome sequence of the sexually transmitted pathogen Trichomonas vaginalis.</title>
        <authorList>
            <person name="Carlton J.M."/>
            <person name="Hirt R.P."/>
            <person name="Silva J.C."/>
            <person name="Delcher A.L."/>
            <person name="Schatz M."/>
            <person name="Zhao Q."/>
            <person name="Wortman J.R."/>
            <person name="Bidwell S.L."/>
            <person name="Alsmark U.C.M."/>
            <person name="Besteiro S."/>
            <person name="Sicheritz-Ponten T."/>
            <person name="Noel C.J."/>
            <person name="Dacks J.B."/>
            <person name="Foster P.G."/>
            <person name="Simillion C."/>
            <person name="Van de Peer Y."/>
            <person name="Miranda-Saavedra D."/>
            <person name="Barton G.J."/>
            <person name="Westrop G.D."/>
            <person name="Mueller S."/>
            <person name="Dessi D."/>
            <person name="Fiori P.L."/>
            <person name="Ren Q."/>
            <person name="Paulsen I."/>
            <person name="Zhang H."/>
            <person name="Bastida-Corcuera F.D."/>
            <person name="Simoes-Barbosa A."/>
            <person name="Brown M.T."/>
            <person name="Hayes R.D."/>
            <person name="Mukherjee M."/>
            <person name="Okumura C.Y."/>
            <person name="Schneider R."/>
            <person name="Smith A.J."/>
            <person name="Vanacova S."/>
            <person name="Villalvazo M."/>
            <person name="Haas B.J."/>
            <person name="Pertea M."/>
            <person name="Feldblyum T.V."/>
            <person name="Utterback T.R."/>
            <person name="Shu C.L."/>
            <person name="Osoegawa K."/>
            <person name="de Jong P.J."/>
            <person name="Hrdy I."/>
            <person name="Horvathova L."/>
            <person name="Zubacova Z."/>
            <person name="Dolezal P."/>
            <person name="Malik S.B."/>
            <person name="Logsdon J.M. Jr."/>
            <person name="Henze K."/>
            <person name="Gupta A."/>
            <person name="Wang C.C."/>
            <person name="Dunne R.L."/>
            <person name="Upcroft J.A."/>
            <person name="Upcroft P."/>
            <person name="White O."/>
            <person name="Salzberg S.L."/>
            <person name="Tang P."/>
            <person name="Chiu C.-H."/>
            <person name="Lee Y.-S."/>
            <person name="Embley T.M."/>
            <person name="Coombs G.H."/>
            <person name="Mottram J.C."/>
            <person name="Tachezy J."/>
            <person name="Fraser-Liggett C.M."/>
            <person name="Johnson P.J."/>
        </authorList>
    </citation>
    <scope>NUCLEOTIDE SEQUENCE [LARGE SCALE GENOMIC DNA]</scope>
    <source>
        <strain evidence="1">G3</strain>
    </source>
</reference>
<protein>
    <submittedName>
        <fullName evidence="1">Uncharacterized protein</fullName>
    </submittedName>
</protein>
<name>A2G642_TRIV3</name>
<dbReference type="KEGG" id="tva:4745024"/>
<dbReference type="RefSeq" id="XP_001300302.1">
    <property type="nucleotide sequence ID" value="XM_001300301.1"/>
</dbReference>
<dbReference type="Proteomes" id="UP000001542">
    <property type="component" value="Unassembled WGS sequence"/>
</dbReference>